<reference evidence="3 4" key="1">
    <citation type="journal article" date="2016" name="Nat. Commun.">
        <title>Thousands of microbial genomes shed light on interconnected biogeochemical processes in an aquifer system.</title>
        <authorList>
            <person name="Anantharaman K."/>
            <person name="Brown C.T."/>
            <person name="Hug L.A."/>
            <person name="Sharon I."/>
            <person name="Castelle C.J."/>
            <person name="Probst A.J."/>
            <person name="Thomas B.C."/>
            <person name="Singh A."/>
            <person name="Wilkins M.J."/>
            <person name="Karaoz U."/>
            <person name="Brodie E.L."/>
            <person name="Williams K.H."/>
            <person name="Hubbard S.S."/>
            <person name="Banfield J.F."/>
        </authorList>
    </citation>
    <scope>NUCLEOTIDE SEQUENCE [LARGE SCALE GENOMIC DNA]</scope>
</reference>
<dbReference type="Gene3D" id="3.30.2310.20">
    <property type="entry name" value="RelE-like"/>
    <property type="match status" value="1"/>
</dbReference>
<organism evidence="3 4">
    <name type="scientific">Candidatus Nomurabacteria bacterium RIFCSPHIGHO2_01_FULL_39_10</name>
    <dbReference type="NCBI Taxonomy" id="1801733"/>
    <lineage>
        <taxon>Bacteria</taxon>
        <taxon>Candidatus Nomuraibacteriota</taxon>
    </lineage>
</organism>
<dbReference type="AlphaFoldDB" id="A0A1F6V3U1"/>
<dbReference type="PANTHER" id="PTHR40588:SF1">
    <property type="entry name" value="MRNA INTERFERASE TOXIN YAFQ"/>
    <property type="match status" value="1"/>
</dbReference>
<dbReference type="EMBL" id="MFTJ01000054">
    <property type="protein sequence ID" value="OGI64343.1"/>
    <property type="molecule type" value="Genomic_DNA"/>
</dbReference>
<dbReference type="GO" id="GO:0004521">
    <property type="term" value="F:RNA endonuclease activity"/>
    <property type="evidence" value="ECO:0007669"/>
    <property type="project" value="TreeGrafter"/>
</dbReference>
<dbReference type="InterPro" id="IPR004386">
    <property type="entry name" value="Toxin_YafQ-like"/>
</dbReference>
<sequence length="91" mass="10670">MLLVIESKKYQKSLKLYLRHKSFSIAKLEKIILLIQRQVPLDPAYRDHKLKGKLEGARECHIYPNVLLMYKILEKESALFLINIGSHPKLL</sequence>
<dbReference type="PIRSF" id="PIRSF006156">
    <property type="entry name" value="YafQ"/>
    <property type="match status" value="1"/>
</dbReference>
<dbReference type="GO" id="GO:0006415">
    <property type="term" value="P:translational termination"/>
    <property type="evidence" value="ECO:0007669"/>
    <property type="project" value="TreeGrafter"/>
</dbReference>
<dbReference type="PANTHER" id="PTHR40588">
    <property type="entry name" value="MRNA INTERFERASE TOXIN YAFQ"/>
    <property type="match status" value="1"/>
</dbReference>
<dbReference type="Proteomes" id="UP000178700">
    <property type="component" value="Unassembled WGS sequence"/>
</dbReference>
<keyword evidence="1" id="KW-1277">Toxin-antitoxin system</keyword>
<dbReference type="GO" id="GO:0006402">
    <property type="term" value="P:mRNA catabolic process"/>
    <property type="evidence" value="ECO:0007669"/>
    <property type="project" value="TreeGrafter"/>
</dbReference>
<dbReference type="InterPro" id="IPR007712">
    <property type="entry name" value="RelE/ParE_toxin"/>
</dbReference>
<evidence type="ECO:0000313" key="4">
    <source>
        <dbReference type="Proteomes" id="UP000178700"/>
    </source>
</evidence>
<feature type="active site" description="Proton donor" evidence="2">
    <location>
        <position position="87"/>
    </location>
</feature>
<proteinExistence type="predicted"/>
<dbReference type="SUPFAM" id="SSF143011">
    <property type="entry name" value="RelE-like"/>
    <property type="match status" value="1"/>
</dbReference>
<protein>
    <recommendedName>
        <fullName evidence="5">Addiction module toxin RelE</fullName>
    </recommendedName>
</protein>
<name>A0A1F6V3U1_9BACT</name>
<gene>
    <name evidence="3" type="ORF">A2642_04390</name>
</gene>
<comment type="caution">
    <text evidence="3">The sequence shown here is derived from an EMBL/GenBank/DDBJ whole genome shotgun (WGS) entry which is preliminary data.</text>
</comment>
<evidence type="ECO:0000256" key="1">
    <source>
        <dbReference type="ARBA" id="ARBA00022649"/>
    </source>
</evidence>
<evidence type="ECO:0008006" key="5">
    <source>
        <dbReference type="Google" id="ProtNLM"/>
    </source>
</evidence>
<dbReference type="Pfam" id="PF15738">
    <property type="entry name" value="YafQ_toxin"/>
    <property type="match status" value="1"/>
</dbReference>
<evidence type="ECO:0000256" key="2">
    <source>
        <dbReference type="PIRSR" id="PIRSR006156-1"/>
    </source>
</evidence>
<dbReference type="NCBIfam" id="TIGR02385">
    <property type="entry name" value="RelE_StbE"/>
    <property type="match status" value="1"/>
</dbReference>
<evidence type="ECO:0000313" key="3">
    <source>
        <dbReference type="EMBL" id="OGI64343.1"/>
    </source>
</evidence>
<accession>A0A1F6V3U1</accession>
<dbReference type="InterPro" id="IPR035093">
    <property type="entry name" value="RelE/ParE_toxin_dom_sf"/>
</dbReference>